<name>A0A9P6BB52_9AGAM</name>
<evidence type="ECO:0000313" key="1">
    <source>
        <dbReference type="EMBL" id="KAF9521098.1"/>
    </source>
</evidence>
<accession>A0A9P6BB52</accession>
<dbReference type="OrthoDB" id="2585179at2759"/>
<proteinExistence type="predicted"/>
<dbReference type="EMBL" id="MU128909">
    <property type="protein sequence ID" value="KAF9521098.1"/>
    <property type="molecule type" value="Genomic_DNA"/>
</dbReference>
<gene>
    <name evidence="1" type="ORF">BS47DRAFT_10449</name>
</gene>
<organism evidence="1 2">
    <name type="scientific">Hydnum rufescens UP504</name>
    <dbReference type="NCBI Taxonomy" id="1448309"/>
    <lineage>
        <taxon>Eukaryota</taxon>
        <taxon>Fungi</taxon>
        <taxon>Dikarya</taxon>
        <taxon>Basidiomycota</taxon>
        <taxon>Agaricomycotina</taxon>
        <taxon>Agaricomycetes</taxon>
        <taxon>Cantharellales</taxon>
        <taxon>Hydnaceae</taxon>
        <taxon>Hydnum</taxon>
    </lineage>
</organism>
<evidence type="ECO:0000313" key="2">
    <source>
        <dbReference type="Proteomes" id="UP000886523"/>
    </source>
</evidence>
<dbReference type="Proteomes" id="UP000886523">
    <property type="component" value="Unassembled WGS sequence"/>
</dbReference>
<dbReference type="AlphaFoldDB" id="A0A9P6BB52"/>
<sequence>MAHISLDFAVNKYIAISLSPTSPYLSNPGLWSSVHSMVSYVSPVGALDDVLLVAVPKLAWEDNQMRILDTLRSASGVMRVDVQEPKQRSKRGGEL</sequence>
<reference evidence="1" key="1">
    <citation type="journal article" date="2020" name="Nat. Commun.">
        <title>Large-scale genome sequencing of mycorrhizal fungi provides insights into the early evolution of symbiotic traits.</title>
        <authorList>
            <person name="Miyauchi S."/>
            <person name="Kiss E."/>
            <person name="Kuo A."/>
            <person name="Drula E."/>
            <person name="Kohler A."/>
            <person name="Sanchez-Garcia M."/>
            <person name="Morin E."/>
            <person name="Andreopoulos B."/>
            <person name="Barry K.W."/>
            <person name="Bonito G."/>
            <person name="Buee M."/>
            <person name="Carver A."/>
            <person name="Chen C."/>
            <person name="Cichocki N."/>
            <person name="Clum A."/>
            <person name="Culley D."/>
            <person name="Crous P.W."/>
            <person name="Fauchery L."/>
            <person name="Girlanda M."/>
            <person name="Hayes R.D."/>
            <person name="Keri Z."/>
            <person name="LaButti K."/>
            <person name="Lipzen A."/>
            <person name="Lombard V."/>
            <person name="Magnuson J."/>
            <person name="Maillard F."/>
            <person name="Murat C."/>
            <person name="Nolan M."/>
            <person name="Ohm R.A."/>
            <person name="Pangilinan J."/>
            <person name="Pereira M.F."/>
            <person name="Perotto S."/>
            <person name="Peter M."/>
            <person name="Pfister S."/>
            <person name="Riley R."/>
            <person name="Sitrit Y."/>
            <person name="Stielow J.B."/>
            <person name="Szollosi G."/>
            <person name="Zifcakova L."/>
            <person name="Stursova M."/>
            <person name="Spatafora J.W."/>
            <person name="Tedersoo L."/>
            <person name="Vaario L.M."/>
            <person name="Yamada A."/>
            <person name="Yan M."/>
            <person name="Wang P."/>
            <person name="Xu J."/>
            <person name="Bruns T."/>
            <person name="Baldrian P."/>
            <person name="Vilgalys R."/>
            <person name="Dunand C."/>
            <person name="Henrissat B."/>
            <person name="Grigoriev I.V."/>
            <person name="Hibbett D."/>
            <person name="Nagy L.G."/>
            <person name="Martin F.M."/>
        </authorList>
    </citation>
    <scope>NUCLEOTIDE SEQUENCE</scope>
    <source>
        <strain evidence="1">UP504</strain>
    </source>
</reference>
<keyword evidence="2" id="KW-1185">Reference proteome</keyword>
<protein>
    <submittedName>
        <fullName evidence="1">Uncharacterized protein</fullName>
    </submittedName>
</protein>
<comment type="caution">
    <text evidence="1">The sequence shown here is derived from an EMBL/GenBank/DDBJ whole genome shotgun (WGS) entry which is preliminary data.</text>
</comment>